<dbReference type="Pfam" id="PF00072">
    <property type="entry name" value="Response_reg"/>
    <property type="match status" value="1"/>
</dbReference>
<dbReference type="InterPro" id="IPR011006">
    <property type="entry name" value="CheY-like_superfamily"/>
</dbReference>
<dbReference type="Pfam" id="PF00486">
    <property type="entry name" value="Trans_reg_C"/>
    <property type="match status" value="1"/>
</dbReference>
<evidence type="ECO:0000259" key="9">
    <source>
        <dbReference type="PROSITE" id="PS50110"/>
    </source>
</evidence>
<dbReference type="PROSITE" id="PS51755">
    <property type="entry name" value="OMPR_PHOB"/>
    <property type="match status" value="1"/>
</dbReference>
<comment type="caution">
    <text evidence="11">The sequence shown here is derived from an EMBL/GenBank/DDBJ whole genome shotgun (WGS) entry which is preliminary data.</text>
</comment>
<dbReference type="RefSeq" id="WP_344006970.1">
    <property type="nucleotide sequence ID" value="NZ_BAAAMY010000004.1"/>
</dbReference>
<comment type="subcellular location">
    <subcellularLocation>
        <location evidence="1">Cytoplasm</location>
    </subcellularLocation>
</comment>
<dbReference type="SMART" id="SM00862">
    <property type="entry name" value="Trans_reg_C"/>
    <property type="match status" value="1"/>
</dbReference>
<sequence length="233" mass="25381">MPRPESSAVVRLMLVEDDAAIRESLAAALRAAGYEVRALADGEDLEAELASYRPAMVLLDWMLPGRDGPALVEVVRSRSAAGVIMLTAREAVADRLRGFEAGVDDYLAKPFATEELLARTKAVLRRLGAVPATVRVGDLVIDEGAGLVERAGQRVPLTATEFRLLCFLADHRDRVLSPGQILTQVWGYEEYADNLVQVHVSALRRKTEALGPRLVHTERGLGYVLRAPADQST</sequence>
<dbReference type="InterPro" id="IPR039420">
    <property type="entry name" value="WalR-like"/>
</dbReference>
<dbReference type="Proteomes" id="UP001501612">
    <property type="component" value="Unassembled WGS sequence"/>
</dbReference>
<dbReference type="InterPro" id="IPR016032">
    <property type="entry name" value="Sig_transdc_resp-reg_C-effctor"/>
</dbReference>
<dbReference type="Gene3D" id="1.10.10.10">
    <property type="entry name" value="Winged helix-like DNA-binding domain superfamily/Winged helix DNA-binding domain"/>
    <property type="match status" value="1"/>
</dbReference>
<dbReference type="Gene3D" id="3.40.50.2300">
    <property type="match status" value="1"/>
</dbReference>
<keyword evidence="3" id="KW-0902">Two-component regulatory system</keyword>
<evidence type="ECO:0000256" key="4">
    <source>
        <dbReference type="ARBA" id="ARBA00023015"/>
    </source>
</evidence>
<dbReference type="SMART" id="SM00448">
    <property type="entry name" value="REC"/>
    <property type="match status" value="1"/>
</dbReference>
<dbReference type="InterPro" id="IPR001789">
    <property type="entry name" value="Sig_transdc_resp-reg_receiver"/>
</dbReference>
<dbReference type="InterPro" id="IPR001867">
    <property type="entry name" value="OmpR/PhoB-type_DNA-bd"/>
</dbReference>
<evidence type="ECO:0000256" key="2">
    <source>
        <dbReference type="ARBA" id="ARBA00022553"/>
    </source>
</evidence>
<dbReference type="PANTHER" id="PTHR48111">
    <property type="entry name" value="REGULATOR OF RPOS"/>
    <property type="match status" value="1"/>
</dbReference>
<dbReference type="CDD" id="cd00383">
    <property type="entry name" value="trans_reg_C"/>
    <property type="match status" value="1"/>
</dbReference>
<proteinExistence type="predicted"/>
<feature type="domain" description="Response regulatory" evidence="9">
    <location>
        <begin position="11"/>
        <end position="124"/>
    </location>
</feature>
<dbReference type="SUPFAM" id="SSF46894">
    <property type="entry name" value="C-terminal effector domain of the bipartite response regulators"/>
    <property type="match status" value="1"/>
</dbReference>
<dbReference type="SUPFAM" id="SSF52172">
    <property type="entry name" value="CheY-like"/>
    <property type="match status" value="1"/>
</dbReference>
<dbReference type="Gene3D" id="6.10.250.690">
    <property type="match status" value="1"/>
</dbReference>
<dbReference type="EMBL" id="BAAAMY010000004">
    <property type="protein sequence ID" value="GAA1919655.1"/>
    <property type="molecule type" value="Genomic_DNA"/>
</dbReference>
<dbReference type="PROSITE" id="PS50110">
    <property type="entry name" value="RESPONSE_REGULATORY"/>
    <property type="match status" value="1"/>
</dbReference>
<evidence type="ECO:0000256" key="3">
    <source>
        <dbReference type="ARBA" id="ARBA00023012"/>
    </source>
</evidence>
<keyword evidence="4" id="KW-0805">Transcription regulation</keyword>
<evidence type="ECO:0000313" key="11">
    <source>
        <dbReference type="EMBL" id="GAA1919655.1"/>
    </source>
</evidence>
<feature type="DNA-binding region" description="OmpR/PhoB-type" evidence="8">
    <location>
        <begin position="131"/>
        <end position="227"/>
    </location>
</feature>
<evidence type="ECO:0000256" key="1">
    <source>
        <dbReference type="ARBA" id="ARBA00004496"/>
    </source>
</evidence>
<accession>A0ABP5AQA9</accession>
<evidence type="ECO:0000256" key="6">
    <source>
        <dbReference type="ARBA" id="ARBA00023163"/>
    </source>
</evidence>
<keyword evidence="5 8" id="KW-0238">DNA-binding</keyword>
<name>A0ABP5AQA9_9ACTN</name>
<evidence type="ECO:0000256" key="8">
    <source>
        <dbReference type="PROSITE-ProRule" id="PRU01091"/>
    </source>
</evidence>
<reference evidence="12" key="1">
    <citation type="journal article" date="2019" name="Int. J. Syst. Evol. Microbiol.">
        <title>The Global Catalogue of Microorganisms (GCM) 10K type strain sequencing project: providing services to taxonomists for standard genome sequencing and annotation.</title>
        <authorList>
            <consortium name="The Broad Institute Genomics Platform"/>
            <consortium name="The Broad Institute Genome Sequencing Center for Infectious Disease"/>
            <person name="Wu L."/>
            <person name="Ma J."/>
        </authorList>
    </citation>
    <scope>NUCLEOTIDE SEQUENCE [LARGE SCALE GENOMIC DNA]</scope>
    <source>
        <strain evidence="12">JCM 14046</strain>
    </source>
</reference>
<evidence type="ECO:0000313" key="12">
    <source>
        <dbReference type="Proteomes" id="UP001501612"/>
    </source>
</evidence>
<gene>
    <name evidence="11" type="ORF">GCM10009737_21520</name>
</gene>
<keyword evidence="6" id="KW-0804">Transcription</keyword>
<dbReference type="PANTHER" id="PTHR48111:SF22">
    <property type="entry name" value="REGULATOR OF RPOS"/>
    <property type="match status" value="1"/>
</dbReference>
<protein>
    <submittedName>
        <fullName evidence="11">Response regulator transcription factor</fullName>
    </submittedName>
</protein>
<keyword evidence="12" id="KW-1185">Reference proteome</keyword>
<keyword evidence="2 7" id="KW-0597">Phosphoprotein</keyword>
<organism evidence="11 12">
    <name type="scientific">Nocardioides lentus</name>
    <dbReference type="NCBI Taxonomy" id="338077"/>
    <lineage>
        <taxon>Bacteria</taxon>
        <taxon>Bacillati</taxon>
        <taxon>Actinomycetota</taxon>
        <taxon>Actinomycetes</taxon>
        <taxon>Propionibacteriales</taxon>
        <taxon>Nocardioidaceae</taxon>
        <taxon>Nocardioides</taxon>
    </lineage>
</organism>
<feature type="domain" description="OmpR/PhoB-type" evidence="10">
    <location>
        <begin position="131"/>
        <end position="227"/>
    </location>
</feature>
<evidence type="ECO:0000256" key="5">
    <source>
        <dbReference type="ARBA" id="ARBA00023125"/>
    </source>
</evidence>
<evidence type="ECO:0000256" key="7">
    <source>
        <dbReference type="PROSITE-ProRule" id="PRU00169"/>
    </source>
</evidence>
<dbReference type="InterPro" id="IPR036388">
    <property type="entry name" value="WH-like_DNA-bd_sf"/>
</dbReference>
<feature type="modified residue" description="4-aspartylphosphate" evidence="7">
    <location>
        <position position="60"/>
    </location>
</feature>
<evidence type="ECO:0000259" key="10">
    <source>
        <dbReference type="PROSITE" id="PS51755"/>
    </source>
</evidence>